<gene>
    <name evidence="1" type="ORF">AUQ44_01645</name>
</gene>
<sequence length="153" mass="17306">MAKPNVEEISRLNRYFAIESNNEFWSLSESELTQEEMQRLLTVSFSSLYHWSEVGTKENVELANLAVARALCINHSPLSVQFAQMAFSHFDGHGADWIQAFTNAVLSHALLIVGDKAQSIEFYEKAITYQSILSEGDKTVFDSTFNKIPDPRV</sequence>
<organism evidence="1 2">
    <name type="scientific">Vibrio cidicii</name>
    <dbReference type="NCBI Taxonomy" id="1763883"/>
    <lineage>
        <taxon>Bacteria</taxon>
        <taxon>Pseudomonadati</taxon>
        <taxon>Pseudomonadota</taxon>
        <taxon>Gammaproteobacteria</taxon>
        <taxon>Vibrionales</taxon>
        <taxon>Vibrionaceae</taxon>
        <taxon>Vibrio</taxon>
    </lineage>
</organism>
<proteinExistence type="predicted"/>
<reference evidence="2" key="1">
    <citation type="submission" date="2015-12" db="EMBL/GenBank/DDBJ databases">
        <authorList>
            <person name="Tarr C.L."/>
            <person name="Gladney L.M."/>
        </authorList>
    </citation>
    <scope>NUCLEOTIDE SEQUENCE [LARGE SCALE GENOMIC DNA]</scope>
    <source>
        <strain evidence="2">2756-81</strain>
    </source>
</reference>
<comment type="caution">
    <text evidence="1">The sequence shown here is derived from an EMBL/GenBank/DDBJ whole genome shotgun (WGS) entry which is preliminary data.</text>
</comment>
<dbReference type="EMBL" id="LOMK01000001">
    <property type="protein sequence ID" value="KYN24632.1"/>
    <property type="molecule type" value="Genomic_DNA"/>
</dbReference>
<name>A0A151JFX5_9VIBR</name>
<dbReference type="AlphaFoldDB" id="A0A151JFX5"/>
<evidence type="ECO:0000313" key="2">
    <source>
        <dbReference type="Proteomes" id="UP000075349"/>
    </source>
</evidence>
<protein>
    <submittedName>
        <fullName evidence="1">Uncharacterized protein</fullName>
    </submittedName>
</protein>
<evidence type="ECO:0000313" key="1">
    <source>
        <dbReference type="EMBL" id="KYN24632.1"/>
    </source>
</evidence>
<accession>A0A151JFX5</accession>
<dbReference type="Proteomes" id="UP000075349">
    <property type="component" value="Unassembled WGS sequence"/>
</dbReference>